<dbReference type="GO" id="GO:0004222">
    <property type="term" value="F:metalloendopeptidase activity"/>
    <property type="evidence" value="ECO:0007669"/>
    <property type="project" value="UniProtKB-UniRule"/>
</dbReference>
<feature type="active site" evidence="6">
    <location>
        <position position="148"/>
    </location>
</feature>
<keyword evidence="3 6" id="KW-0378">Hydrolase</keyword>
<evidence type="ECO:0000259" key="8">
    <source>
        <dbReference type="PROSITE" id="PS51864"/>
    </source>
</evidence>
<evidence type="ECO:0000313" key="10">
    <source>
        <dbReference type="Proteomes" id="UP000276133"/>
    </source>
</evidence>
<dbReference type="EMBL" id="REGN01002360">
    <property type="protein sequence ID" value="RNA28629.1"/>
    <property type="molecule type" value="Genomic_DNA"/>
</dbReference>
<dbReference type="InterPro" id="IPR006026">
    <property type="entry name" value="Peptidase_Metallo"/>
</dbReference>
<dbReference type="Proteomes" id="UP000276133">
    <property type="component" value="Unassembled WGS sequence"/>
</dbReference>
<keyword evidence="4 6" id="KW-0862">Zinc</keyword>
<keyword evidence="7" id="KW-0732">Signal</keyword>
<dbReference type="AlphaFoldDB" id="A0A3M7RYW0"/>
<dbReference type="InterPro" id="IPR034035">
    <property type="entry name" value="Astacin-like_dom"/>
</dbReference>
<proteinExistence type="predicted"/>
<dbReference type="InterPro" id="IPR024079">
    <property type="entry name" value="MetalloPept_cat_dom_sf"/>
</dbReference>
<dbReference type="PRINTS" id="PR00480">
    <property type="entry name" value="ASTACIN"/>
</dbReference>
<accession>A0A3M7RYW0</accession>
<dbReference type="STRING" id="10195.A0A3M7RYW0"/>
<dbReference type="PROSITE" id="PS51864">
    <property type="entry name" value="ASTACIN"/>
    <property type="match status" value="1"/>
</dbReference>
<feature type="binding site" evidence="6">
    <location>
        <position position="147"/>
    </location>
    <ligand>
        <name>Zn(2+)</name>
        <dbReference type="ChEBI" id="CHEBI:29105"/>
        <note>catalytic</note>
    </ligand>
</feature>
<keyword evidence="1 6" id="KW-0645">Protease</keyword>
<sequence>MLFARLFSLISSISFINPYPLQFDHNSPADIYMKKKAQSRGYAKDLLESQKWTDGIVPYTIDAGYSANDISVIYSGMRLIEDSTRMDGKDCIKFVEQTTETTYLRIFSSTGCWSYVGKVFTGAQQLSLKMPTVASPGSCLFTGTVAHELIHALGFDHEHVRPDRDTFVQINFDKIYSSATSNFQISPNGFDLGFEYDYDSIMHYESNAFSIDGSPTVVPLQSGVQLINKFNQTYLTETDVGEIRKFYGSHI</sequence>
<dbReference type="SMART" id="SM00235">
    <property type="entry name" value="ZnMc"/>
    <property type="match status" value="1"/>
</dbReference>
<feature type="domain" description="Peptidase M12A" evidence="8">
    <location>
        <begin position="40"/>
        <end position="251"/>
    </location>
</feature>
<dbReference type="CDD" id="cd04280">
    <property type="entry name" value="ZnMc_astacin_like"/>
    <property type="match status" value="1"/>
</dbReference>
<keyword evidence="2 6" id="KW-0479">Metal-binding</keyword>
<dbReference type="SUPFAM" id="SSF55486">
    <property type="entry name" value="Metalloproteases ('zincins'), catalytic domain"/>
    <property type="match status" value="1"/>
</dbReference>
<dbReference type="GO" id="GO:0008270">
    <property type="term" value="F:zinc ion binding"/>
    <property type="evidence" value="ECO:0007669"/>
    <property type="project" value="UniProtKB-UniRule"/>
</dbReference>
<dbReference type="GO" id="GO:0006508">
    <property type="term" value="P:proteolysis"/>
    <property type="evidence" value="ECO:0007669"/>
    <property type="project" value="UniProtKB-KW"/>
</dbReference>
<dbReference type="Gene3D" id="3.40.390.10">
    <property type="entry name" value="Collagenase (Catalytic Domain)"/>
    <property type="match status" value="1"/>
</dbReference>
<evidence type="ECO:0000256" key="3">
    <source>
        <dbReference type="ARBA" id="ARBA00022801"/>
    </source>
</evidence>
<dbReference type="OrthoDB" id="291007at2759"/>
<feature type="signal peptide" evidence="7">
    <location>
        <begin position="1"/>
        <end position="18"/>
    </location>
</feature>
<evidence type="ECO:0000256" key="2">
    <source>
        <dbReference type="ARBA" id="ARBA00022723"/>
    </source>
</evidence>
<dbReference type="EC" id="3.4.24.-" evidence="7"/>
<evidence type="ECO:0000256" key="5">
    <source>
        <dbReference type="ARBA" id="ARBA00023049"/>
    </source>
</evidence>
<feature type="binding site" evidence="6">
    <location>
        <position position="151"/>
    </location>
    <ligand>
        <name>Zn(2+)</name>
        <dbReference type="ChEBI" id="CHEBI:29105"/>
        <note>catalytic</note>
    </ligand>
</feature>
<feature type="binding site" evidence="6">
    <location>
        <position position="157"/>
    </location>
    <ligand>
        <name>Zn(2+)</name>
        <dbReference type="ChEBI" id="CHEBI:29105"/>
        <note>catalytic</note>
    </ligand>
</feature>
<dbReference type="PANTHER" id="PTHR10127">
    <property type="entry name" value="DISCOIDIN, CUB, EGF, LAMININ , AND ZINC METALLOPROTEASE DOMAIN CONTAINING"/>
    <property type="match status" value="1"/>
</dbReference>
<evidence type="ECO:0000256" key="4">
    <source>
        <dbReference type="ARBA" id="ARBA00022833"/>
    </source>
</evidence>
<name>A0A3M7RYW0_BRAPC</name>
<dbReference type="PANTHER" id="PTHR10127:SF780">
    <property type="entry name" value="METALLOENDOPEPTIDASE"/>
    <property type="match status" value="1"/>
</dbReference>
<evidence type="ECO:0000313" key="9">
    <source>
        <dbReference type="EMBL" id="RNA28629.1"/>
    </source>
</evidence>
<comment type="caution">
    <text evidence="9">The sequence shown here is derived from an EMBL/GenBank/DDBJ whole genome shotgun (WGS) entry which is preliminary data.</text>
</comment>
<gene>
    <name evidence="9" type="ORF">BpHYR1_013042</name>
</gene>
<feature type="chain" id="PRO_5017844653" description="Metalloendopeptidase" evidence="7">
    <location>
        <begin position="19"/>
        <end position="251"/>
    </location>
</feature>
<dbReference type="InterPro" id="IPR001506">
    <property type="entry name" value="Peptidase_M12A"/>
</dbReference>
<dbReference type="Pfam" id="PF01400">
    <property type="entry name" value="Astacin"/>
    <property type="match status" value="1"/>
</dbReference>
<comment type="caution">
    <text evidence="6">Lacks conserved residue(s) required for the propagation of feature annotation.</text>
</comment>
<evidence type="ECO:0000256" key="1">
    <source>
        <dbReference type="ARBA" id="ARBA00022670"/>
    </source>
</evidence>
<protein>
    <recommendedName>
        <fullName evidence="7">Metalloendopeptidase</fullName>
        <ecNumber evidence="7">3.4.24.-</ecNumber>
    </recommendedName>
</protein>
<organism evidence="9 10">
    <name type="scientific">Brachionus plicatilis</name>
    <name type="common">Marine rotifer</name>
    <name type="synonym">Brachionus muelleri</name>
    <dbReference type="NCBI Taxonomy" id="10195"/>
    <lineage>
        <taxon>Eukaryota</taxon>
        <taxon>Metazoa</taxon>
        <taxon>Spiralia</taxon>
        <taxon>Gnathifera</taxon>
        <taxon>Rotifera</taxon>
        <taxon>Eurotatoria</taxon>
        <taxon>Monogononta</taxon>
        <taxon>Pseudotrocha</taxon>
        <taxon>Ploima</taxon>
        <taxon>Brachionidae</taxon>
        <taxon>Brachionus</taxon>
    </lineage>
</organism>
<keyword evidence="10" id="KW-1185">Reference proteome</keyword>
<evidence type="ECO:0000256" key="7">
    <source>
        <dbReference type="RuleBase" id="RU361183"/>
    </source>
</evidence>
<evidence type="ECO:0000256" key="6">
    <source>
        <dbReference type="PROSITE-ProRule" id="PRU01211"/>
    </source>
</evidence>
<reference evidence="9 10" key="1">
    <citation type="journal article" date="2018" name="Sci. Rep.">
        <title>Genomic signatures of local adaptation to the degree of environmental predictability in rotifers.</title>
        <authorList>
            <person name="Franch-Gras L."/>
            <person name="Hahn C."/>
            <person name="Garcia-Roger E.M."/>
            <person name="Carmona M.J."/>
            <person name="Serra M."/>
            <person name="Gomez A."/>
        </authorList>
    </citation>
    <scope>NUCLEOTIDE SEQUENCE [LARGE SCALE GENOMIC DNA]</scope>
    <source>
        <strain evidence="9">HYR1</strain>
    </source>
</reference>
<keyword evidence="5 6" id="KW-0482">Metalloprotease</keyword>
<comment type="cofactor">
    <cofactor evidence="6 7">
        <name>Zn(2+)</name>
        <dbReference type="ChEBI" id="CHEBI:29105"/>
    </cofactor>
    <text evidence="6 7">Binds 1 zinc ion per subunit.</text>
</comment>